<name>A0A1Y0EBA8_9RHOB</name>
<accession>A0A1Y0EBA8</accession>
<evidence type="ECO:0000256" key="1">
    <source>
        <dbReference type="SAM" id="Phobius"/>
    </source>
</evidence>
<dbReference type="NCBIfam" id="NF033773">
    <property type="entry name" value="tellur_TrgA"/>
    <property type="match status" value="1"/>
</dbReference>
<protein>
    <submittedName>
        <fullName evidence="2">Tellurium resistance protein</fullName>
    </submittedName>
</protein>
<sequence>MALSYRSSMPTAARLVGAVVFAIWGFYLARLATPFFLQGQPPAIFLPACVIIGVYLGWVYVGRRLGNGYGAALGIGLTAGFVFGFLALLVVAFALMIRHAMHNRYQALSDAVLGIFDLMIAEASRFTDPTLITSLFAGAVLCAWVAEWVAQRSR</sequence>
<keyword evidence="1" id="KW-1133">Transmembrane helix</keyword>
<dbReference type="KEGG" id="lvs:LOKVESSMR4R_01360"/>
<dbReference type="Proteomes" id="UP000195273">
    <property type="component" value="Chromosome"/>
</dbReference>
<evidence type="ECO:0000313" key="3">
    <source>
        <dbReference type="Proteomes" id="UP000195273"/>
    </source>
</evidence>
<feature type="transmembrane region" description="Helical" evidence="1">
    <location>
        <begin position="43"/>
        <end position="61"/>
    </location>
</feature>
<keyword evidence="1" id="KW-0472">Membrane</keyword>
<organism evidence="2 3">
    <name type="scientific">Yoonia vestfoldensis</name>
    <dbReference type="NCBI Taxonomy" id="245188"/>
    <lineage>
        <taxon>Bacteria</taxon>
        <taxon>Pseudomonadati</taxon>
        <taxon>Pseudomonadota</taxon>
        <taxon>Alphaproteobacteria</taxon>
        <taxon>Rhodobacterales</taxon>
        <taxon>Paracoccaceae</taxon>
        <taxon>Yoonia</taxon>
    </lineage>
</organism>
<dbReference type="RefSeq" id="WP_237331924.1">
    <property type="nucleotide sequence ID" value="NZ_CP021431.1"/>
</dbReference>
<gene>
    <name evidence="2" type="ORF">LOKVESSMR4R_01360</name>
</gene>
<evidence type="ECO:0000313" key="2">
    <source>
        <dbReference type="EMBL" id="ARU00680.1"/>
    </source>
</evidence>
<feature type="transmembrane region" description="Helical" evidence="1">
    <location>
        <begin position="73"/>
        <end position="95"/>
    </location>
</feature>
<reference evidence="2 3" key="1">
    <citation type="submission" date="2017-05" db="EMBL/GenBank/DDBJ databases">
        <title>Genome Sequence of Loktanella vestfoldensis Strain SMR4r Isolated from a Culture of the Diatom Skeletonema marinoi.</title>
        <authorList>
            <person name="Topel M."/>
            <person name="Pinder M.I.M."/>
            <person name="Johansson O.N."/>
            <person name="Kourtchenko O."/>
            <person name="Godhe A."/>
            <person name="Clarke A.K."/>
        </authorList>
    </citation>
    <scope>NUCLEOTIDE SEQUENCE [LARGE SCALE GENOMIC DNA]</scope>
    <source>
        <strain evidence="2 3">SMR4r</strain>
    </source>
</reference>
<dbReference type="EMBL" id="CP021431">
    <property type="protein sequence ID" value="ARU00680.1"/>
    <property type="molecule type" value="Genomic_DNA"/>
</dbReference>
<keyword evidence="3" id="KW-1185">Reference proteome</keyword>
<feature type="transmembrane region" description="Helical" evidence="1">
    <location>
        <begin position="12"/>
        <end position="31"/>
    </location>
</feature>
<dbReference type="AlphaFoldDB" id="A0A1Y0EBA8"/>
<proteinExistence type="predicted"/>
<dbReference type="InterPro" id="IPR047784">
    <property type="entry name" value="TrgA"/>
</dbReference>
<feature type="transmembrane region" description="Helical" evidence="1">
    <location>
        <begin position="130"/>
        <end position="150"/>
    </location>
</feature>
<keyword evidence="1" id="KW-0812">Transmembrane</keyword>